<dbReference type="RefSeq" id="WP_030248557.1">
    <property type="nucleotide sequence ID" value="NZ_JBHEZZ010000027.1"/>
</dbReference>
<keyword evidence="3" id="KW-1185">Reference proteome</keyword>
<dbReference type="Gene3D" id="2.60.40.3440">
    <property type="match status" value="1"/>
</dbReference>
<evidence type="ECO:0000313" key="2">
    <source>
        <dbReference type="EMBL" id="MFC1406158.1"/>
    </source>
</evidence>
<evidence type="ECO:0000256" key="1">
    <source>
        <dbReference type="SAM" id="MobiDB-lite"/>
    </source>
</evidence>
<dbReference type="Proteomes" id="UP001592528">
    <property type="component" value="Unassembled WGS sequence"/>
</dbReference>
<feature type="compositionally biased region" description="Acidic residues" evidence="1">
    <location>
        <begin position="95"/>
        <end position="106"/>
    </location>
</feature>
<dbReference type="Pfam" id="PF17963">
    <property type="entry name" value="Big_9"/>
    <property type="match status" value="1"/>
</dbReference>
<feature type="region of interest" description="Disordered" evidence="1">
    <location>
        <begin position="92"/>
        <end position="113"/>
    </location>
</feature>
<evidence type="ECO:0000313" key="3">
    <source>
        <dbReference type="Proteomes" id="UP001592528"/>
    </source>
</evidence>
<organism evidence="2 3">
    <name type="scientific">Streptacidiphilus cavernicola</name>
    <dbReference type="NCBI Taxonomy" id="3342716"/>
    <lineage>
        <taxon>Bacteria</taxon>
        <taxon>Bacillati</taxon>
        <taxon>Actinomycetota</taxon>
        <taxon>Actinomycetes</taxon>
        <taxon>Kitasatosporales</taxon>
        <taxon>Streptomycetaceae</taxon>
        <taxon>Streptacidiphilus</taxon>
    </lineage>
</organism>
<reference evidence="2 3" key="1">
    <citation type="submission" date="2024-09" db="EMBL/GenBank/DDBJ databases">
        <authorList>
            <person name="Lee S.D."/>
        </authorList>
    </citation>
    <scope>NUCLEOTIDE SEQUENCE [LARGE SCALE GENOMIC DNA]</scope>
    <source>
        <strain evidence="2 3">N1-5</strain>
    </source>
</reference>
<proteinExistence type="predicted"/>
<gene>
    <name evidence="2" type="ORF">ACEZDJ_33185</name>
</gene>
<sequence length="113" mass="11800">MNVRRIASPARDRADAVSGVPTVIDLYTGSLPTERALVAPTSAPLHGRAVISDEGTATYTSVPGFTGSDSFGYRFTDERGRSSRVTVAVQVAPDAEPEDAEPDDGDTALAYAA</sequence>
<accession>A0ABV6UXH8</accession>
<protein>
    <submittedName>
        <fullName evidence="2">Ig-like domain-containing protein</fullName>
    </submittedName>
</protein>
<name>A0ABV6UXH8_9ACTN</name>
<comment type="caution">
    <text evidence="2">The sequence shown here is derived from an EMBL/GenBank/DDBJ whole genome shotgun (WGS) entry which is preliminary data.</text>
</comment>
<dbReference type="EMBL" id="JBHEZZ010000027">
    <property type="protein sequence ID" value="MFC1406158.1"/>
    <property type="molecule type" value="Genomic_DNA"/>
</dbReference>